<evidence type="ECO:0000256" key="2">
    <source>
        <dbReference type="ARBA" id="ARBA00022737"/>
    </source>
</evidence>
<dbReference type="InterPro" id="IPR019775">
    <property type="entry name" value="WD40_repeat_CS"/>
</dbReference>
<evidence type="ECO:0000256" key="1">
    <source>
        <dbReference type="ARBA" id="ARBA00022574"/>
    </source>
</evidence>
<dbReference type="SUPFAM" id="SSF52540">
    <property type="entry name" value="P-loop containing nucleoside triphosphate hydrolases"/>
    <property type="match status" value="1"/>
</dbReference>
<organism evidence="6 7">
    <name type="scientific">Streptomyces thermocoprophilus</name>
    <dbReference type="NCBI Taxonomy" id="78356"/>
    <lineage>
        <taxon>Bacteria</taxon>
        <taxon>Bacillati</taxon>
        <taxon>Actinomycetota</taxon>
        <taxon>Actinomycetes</taxon>
        <taxon>Kitasatosporales</taxon>
        <taxon>Streptomycetaceae</taxon>
        <taxon>Streptomyces</taxon>
    </lineage>
</organism>
<dbReference type="PANTHER" id="PTHR19848:SF8">
    <property type="entry name" value="F-BOX AND WD REPEAT DOMAIN CONTAINING 7"/>
    <property type="match status" value="1"/>
</dbReference>
<feature type="region of interest" description="Disordered" evidence="4">
    <location>
        <begin position="1650"/>
        <end position="1670"/>
    </location>
</feature>
<keyword evidence="2" id="KW-0677">Repeat</keyword>
<dbReference type="Pfam" id="PF24883">
    <property type="entry name" value="NPHP3_N"/>
    <property type="match status" value="1"/>
</dbReference>
<feature type="compositionally biased region" description="Low complexity" evidence="4">
    <location>
        <begin position="1661"/>
        <end position="1670"/>
    </location>
</feature>
<feature type="region of interest" description="Disordered" evidence="4">
    <location>
        <begin position="308"/>
        <end position="424"/>
    </location>
</feature>
<dbReference type="PANTHER" id="PTHR19848">
    <property type="entry name" value="WD40 REPEAT PROTEIN"/>
    <property type="match status" value="1"/>
</dbReference>
<feature type="repeat" description="WD" evidence="3">
    <location>
        <begin position="1416"/>
        <end position="1437"/>
    </location>
</feature>
<comment type="caution">
    <text evidence="6">The sequence shown here is derived from an EMBL/GenBank/DDBJ whole genome shotgun (WGS) entry which is preliminary data.</text>
</comment>
<gene>
    <name evidence="6" type="ORF">ACFFRO_01255</name>
</gene>
<dbReference type="EMBL" id="JBHMAR010000001">
    <property type="protein sequence ID" value="MFB9733788.1"/>
    <property type="molecule type" value="Genomic_DNA"/>
</dbReference>
<dbReference type="SUPFAM" id="SSF50998">
    <property type="entry name" value="Quinoprotein alcohol dehydrogenase-like"/>
    <property type="match status" value="1"/>
</dbReference>
<evidence type="ECO:0000313" key="6">
    <source>
        <dbReference type="EMBL" id="MFB9733788.1"/>
    </source>
</evidence>
<dbReference type="InterPro" id="IPR036322">
    <property type="entry name" value="WD40_repeat_dom_sf"/>
</dbReference>
<dbReference type="Gene3D" id="3.40.50.1460">
    <property type="match status" value="1"/>
</dbReference>
<dbReference type="InterPro" id="IPR015943">
    <property type="entry name" value="WD40/YVTN_repeat-like_dom_sf"/>
</dbReference>
<dbReference type="SMART" id="SM00320">
    <property type="entry name" value="WD40"/>
    <property type="match status" value="11"/>
</dbReference>
<feature type="domain" description="Nephrocystin 3-like N-terminal" evidence="5">
    <location>
        <begin position="428"/>
        <end position="550"/>
    </location>
</feature>
<evidence type="ECO:0000313" key="7">
    <source>
        <dbReference type="Proteomes" id="UP001589703"/>
    </source>
</evidence>
<dbReference type="InterPro" id="IPR001680">
    <property type="entry name" value="WD40_rpt"/>
</dbReference>
<dbReference type="RefSeq" id="WP_385857797.1">
    <property type="nucleotide sequence ID" value="NZ_JBHMAR010000001.1"/>
</dbReference>
<dbReference type="PROSITE" id="PS50082">
    <property type="entry name" value="WD_REPEATS_2"/>
    <property type="match status" value="2"/>
</dbReference>
<feature type="region of interest" description="Disordered" evidence="4">
    <location>
        <begin position="1279"/>
        <end position="1319"/>
    </location>
</feature>
<proteinExistence type="predicted"/>
<feature type="repeat" description="WD" evidence="3">
    <location>
        <begin position="1549"/>
        <end position="1572"/>
    </location>
</feature>
<dbReference type="Gene3D" id="2.130.10.10">
    <property type="entry name" value="YVTN repeat-like/Quinoprotein amine dehydrogenase"/>
    <property type="match status" value="4"/>
</dbReference>
<keyword evidence="1 3" id="KW-0853">WD repeat</keyword>
<dbReference type="SUPFAM" id="SSF50978">
    <property type="entry name" value="WD40 repeat-like"/>
    <property type="match status" value="1"/>
</dbReference>
<keyword evidence="7" id="KW-1185">Reference proteome</keyword>
<dbReference type="InterPro" id="IPR011047">
    <property type="entry name" value="Quinoprotein_ADH-like_sf"/>
</dbReference>
<evidence type="ECO:0000256" key="4">
    <source>
        <dbReference type="SAM" id="MobiDB-lite"/>
    </source>
</evidence>
<protein>
    <recommendedName>
        <fullName evidence="5">Nephrocystin 3-like N-terminal domain-containing protein</fullName>
    </recommendedName>
</protein>
<dbReference type="Proteomes" id="UP001589703">
    <property type="component" value="Unassembled WGS sequence"/>
</dbReference>
<name>A0ABV5V7J2_9ACTN</name>
<feature type="compositionally biased region" description="Polar residues" evidence="4">
    <location>
        <begin position="360"/>
        <end position="399"/>
    </location>
</feature>
<dbReference type="Pfam" id="PF00400">
    <property type="entry name" value="WD40"/>
    <property type="match status" value="1"/>
</dbReference>
<dbReference type="InterPro" id="IPR056884">
    <property type="entry name" value="NPHP3-like_N"/>
</dbReference>
<reference evidence="6 7" key="1">
    <citation type="submission" date="2024-09" db="EMBL/GenBank/DDBJ databases">
        <authorList>
            <person name="Sun Q."/>
            <person name="Mori K."/>
        </authorList>
    </citation>
    <scope>NUCLEOTIDE SEQUENCE [LARGE SCALE GENOMIC DNA]</scope>
    <source>
        <strain evidence="6 7">JCM 10918</strain>
    </source>
</reference>
<dbReference type="PROSITE" id="PS00678">
    <property type="entry name" value="WD_REPEATS_1"/>
    <property type="match status" value="2"/>
</dbReference>
<sequence length="1670" mass="174956">MTVHALVVGAGGFPETVLTEEDLAEGRIPLGPLTSVAEAVPRVARALDALGVRVAGVLSDPRLEDWESAWRRVRREARRDPVIVHFSGHGLCVGEELYLAVMDTDPRDEYVHESAVDVSALLRNVDKGSGGPVLFLLDVCHAGAALHPPLLAQLARLKERKAWVIAACPADDTTHSARFSEATATVLDELRQGRLFVSSSLPYVPVEVLAARIDEVMAREDRERGEPKQDVVRTADDTAVLPPPPFLANPHHRSRPSDAYLAHLDSGLEHFRGVLAPELDVVHFAERAAGGRGVFRFSGRTAQLRRLREWLDGTPQDGNRPSDGTAPDGNRPSEGAAPDGNRPSDGTAPDQNRPPDGTAPDQNRPSDGTAPDQNRPSDGTAPDQNQPPDGTAPDQNQPPDGTAPDGNRPPDGTAPDGNRPSDGAARAGERLLVVTGSPGSGKSALLGVVVCTVHPELQALRARLALRTFRPRPDPRLLAVHARGLTTPQVVRSLHRQILEAVARSAGMPAPEPMKTVESAELFDTLARAGGATVVVDALDEADDPEELLREVVLPLAGHPDPATAPGCRVLLGTRLWRDTLPDLRAALEGRPELLIDLDRETPQALADDLGAYLEQLLDPLCPPETAHELAQRLACSNTYSHFLTAYLYGTHLRERHAASAPMTPEEAVAGLPLDLPGMLDLNLRTLRAEDPWTGPVLAALGRVAGAGMPLELLHAVAVELAQEDPGPVPRRPSDTERALDRARFHLRRTSDDGRHLYRFFHQALAERMAPHARPEAVLRALLAKVPVAGGVRDWAAADPYLRRHAADHAADAGPEALDALLADPGYLLHADPERLAPHLHRARGERARRHADVYRQTTAHHPLRHSVTARRDLLALEAAVWRDAELASALAEATGPAEPLVRPLWALSRTAAAARLHTLGPHDGPVTRVLFTSVPGEATPVLVTAGPADRARRWDPLRGTPLGEPQAAAGTVHDPGAVQGLGAARGADGRPLVISVCEAGIAVHDAGTGALRHMLPPADGTVGPLLATLTLPEGGARAVTAGAGRVFQVWDVDAGRRLFERDSGMTDVRALVAGTLPDRRPVVLAAGDEYAARAWDLRTGRLLFRLGPHADFVLAAALTRRTDGGAAAVTAGLDQRVHVWDLSDGQGRPLHTLSGHRDWVTALAAGRAGGRCLAVSGDRQGRLLVWDLDAGRAVGELPGGLGVIRCVALYDDGAAGLVVAGCDDGRVAVWELGRWTRTHAFAAHPGGARTLAVTRAGDRVLLATGGADGRAVVWDVTPEDTTTGREDAEGADGAGGARATVDGGPSGTASDDRGGGVRVTAGRGPVAARIAGHRAGDRVPGHGGPGAERAVGHSAVALCAPGAGPVLLLGVARRGLEVREFVTGEHLHRRDLPAPVPWGRAVAAAELPGLGPVAVTAGRDGAVRTWDLRTGEHLHTVAGVSRRSRALAVAALPDGRPVAVTGEDDMTVGVRELTTGILLARFPGHTGRLLSLTVLERPGAPPGAVSADDAGAVLVWDLATGSEIAAPSRSGPPVHGVAVAELPCGTALVLAGGDDGEVRVWDVDAPQAVRHLTGLENRVNALAATRRPDGTTVAVGGGEDGLLAFWDVATGAELGPPCHLPGPVSGLAACPAGCAVAHASGTAALRWTEQPPVPVPAPRAPASARGPSG</sequence>
<evidence type="ECO:0000256" key="3">
    <source>
        <dbReference type="PROSITE-ProRule" id="PRU00221"/>
    </source>
</evidence>
<evidence type="ECO:0000259" key="5">
    <source>
        <dbReference type="Pfam" id="PF24883"/>
    </source>
</evidence>
<accession>A0ABV5V7J2</accession>
<dbReference type="InterPro" id="IPR027417">
    <property type="entry name" value="P-loop_NTPase"/>
</dbReference>